<sequence>MENTDIIITATFDLSPEKMDEVWKTCKPLIDGALTEEGCQDYSWTIDPYVPGRVWVMERWESEDALKKHFEDDWYKNMGATLNSFGVLNAFSAKYKITAQEPVYDDTGTPRADFVSLEE</sequence>
<dbReference type="AlphaFoldDB" id="A0A381WU83"/>
<dbReference type="PANTHER" id="PTHR33336">
    <property type="entry name" value="QUINOL MONOOXYGENASE YGIN-RELATED"/>
    <property type="match status" value="1"/>
</dbReference>
<dbReference type="EMBL" id="UINC01012840">
    <property type="protein sequence ID" value="SVA55841.1"/>
    <property type="molecule type" value="Genomic_DNA"/>
</dbReference>
<organism evidence="2">
    <name type="scientific">marine metagenome</name>
    <dbReference type="NCBI Taxonomy" id="408172"/>
    <lineage>
        <taxon>unclassified sequences</taxon>
        <taxon>metagenomes</taxon>
        <taxon>ecological metagenomes</taxon>
    </lineage>
</organism>
<dbReference type="SUPFAM" id="SSF54909">
    <property type="entry name" value="Dimeric alpha+beta barrel"/>
    <property type="match status" value="1"/>
</dbReference>
<proteinExistence type="predicted"/>
<dbReference type="GO" id="GO:0003824">
    <property type="term" value="F:catalytic activity"/>
    <property type="evidence" value="ECO:0007669"/>
    <property type="project" value="TreeGrafter"/>
</dbReference>
<dbReference type="InterPro" id="IPR050744">
    <property type="entry name" value="AI-2_Isomerase_LsrG"/>
</dbReference>
<dbReference type="PANTHER" id="PTHR33336:SF15">
    <property type="entry name" value="ABM DOMAIN-CONTAINING PROTEIN"/>
    <property type="match status" value="1"/>
</dbReference>
<evidence type="ECO:0000313" key="2">
    <source>
        <dbReference type="EMBL" id="SVA55841.1"/>
    </source>
</evidence>
<dbReference type="InterPro" id="IPR007138">
    <property type="entry name" value="ABM_dom"/>
</dbReference>
<feature type="domain" description="ABM" evidence="1">
    <location>
        <begin position="6"/>
        <end position="97"/>
    </location>
</feature>
<evidence type="ECO:0000259" key="1">
    <source>
        <dbReference type="PROSITE" id="PS51725"/>
    </source>
</evidence>
<dbReference type="PROSITE" id="PS51725">
    <property type="entry name" value="ABM"/>
    <property type="match status" value="1"/>
</dbReference>
<dbReference type="InterPro" id="IPR011008">
    <property type="entry name" value="Dimeric_a/b-barrel"/>
</dbReference>
<accession>A0A381WU83</accession>
<protein>
    <recommendedName>
        <fullName evidence="1">ABM domain-containing protein</fullName>
    </recommendedName>
</protein>
<reference evidence="2" key="1">
    <citation type="submission" date="2018-05" db="EMBL/GenBank/DDBJ databases">
        <authorList>
            <person name="Lanie J.A."/>
            <person name="Ng W.-L."/>
            <person name="Kazmierczak K.M."/>
            <person name="Andrzejewski T.M."/>
            <person name="Davidsen T.M."/>
            <person name="Wayne K.J."/>
            <person name="Tettelin H."/>
            <person name="Glass J.I."/>
            <person name="Rusch D."/>
            <person name="Podicherti R."/>
            <person name="Tsui H.-C.T."/>
            <person name="Winkler M.E."/>
        </authorList>
    </citation>
    <scope>NUCLEOTIDE SEQUENCE</scope>
</reference>
<dbReference type="Pfam" id="PF03992">
    <property type="entry name" value="ABM"/>
    <property type="match status" value="1"/>
</dbReference>
<name>A0A381WU83_9ZZZZ</name>
<gene>
    <name evidence="2" type="ORF">METZ01_LOCUS108695</name>
</gene>
<dbReference type="Gene3D" id="3.30.70.100">
    <property type="match status" value="1"/>
</dbReference>